<dbReference type="eggNOG" id="COG1138">
    <property type="taxonomic scope" value="Bacteria"/>
</dbReference>
<evidence type="ECO:0000256" key="1">
    <source>
        <dbReference type="ARBA" id="ARBA00009186"/>
    </source>
</evidence>
<keyword evidence="3" id="KW-0812">Transmembrane</keyword>
<dbReference type="Proteomes" id="UP000005309">
    <property type="component" value="Unassembled WGS sequence"/>
</dbReference>
<dbReference type="STRING" id="638302.HMPREF0908_0033"/>
<evidence type="ECO:0000256" key="3">
    <source>
        <dbReference type="SAM" id="Phobius"/>
    </source>
</evidence>
<reference evidence="6 7" key="1">
    <citation type="submission" date="2009-04" db="EMBL/GenBank/DDBJ databases">
        <authorList>
            <person name="Qin X."/>
            <person name="Bachman B."/>
            <person name="Battles P."/>
            <person name="Bell A."/>
            <person name="Bess C."/>
            <person name="Bickham C."/>
            <person name="Chaboub L."/>
            <person name="Chen D."/>
            <person name="Coyle M."/>
            <person name="Deiros D.R."/>
            <person name="Dinh H."/>
            <person name="Forbes L."/>
            <person name="Fowler G."/>
            <person name="Francisco L."/>
            <person name="Fu Q."/>
            <person name="Gubbala S."/>
            <person name="Hale W."/>
            <person name="Han Y."/>
            <person name="Hemphill L."/>
            <person name="Highlander S.K."/>
            <person name="Hirani K."/>
            <person name="Hogues M."/>
            <person name="Jackson L."/>
            <person name="Jakkamsetti A."/>
            <person name="Javaid M."/>
            <person name="Jiang H."/>
            <person name="Korchina V."/>
            <person name="Kovar C."/>
            <person name="Lara F."/>
            <person name="Lee S."/>
            <person name="Mata R."/>
            <person name="Mathew T."/>
            <person name="Moen C."/>
            <person name="Morales K."/>
            <person name="Munidasa M."/>
            <person name="Nazareth L."/>
            <person name="Ngo R."/>
            <person name="Nguyen L."/>
            <person name="Okwuonu G."/>
            <person name="Ongeri F."/>
            <person name="Patil S."/>
            <person name="Petrosino J."/>
            <person name="Pham C."/>
            <person name="Pham P."/>
            <person name="Pu L.-L."/>
            <person name="Puazo M."/>
            <person name="Raj R."/>
            <person name="Reid J."/>
            <person name="Rouhana J."/>
            <person name="Saada N."/>
            <person name="Shang Y."/>
            <person name="Simmons D."/>
            <person name="Thornton R."/>
            <person name="Warren J."/>
            <person name="Weissenberger G."/>
            <person name="Zhang J."/>
            <person name="Zhang L."/>
            <person name="Zhou C."/>
            <person name="Zhu D."/>
            <person name="Muzny D."/>
            <person name="Worley K."/>
            <person name="Gibbs R."/>
        </authorList>
    </citation>
    <scope>NUCLEOTIDE SEQUENCE [LARGE SCALE GENOMIC DNA]</scope>
    <source>
        <strain evidence="6 7">ATCC 43531</strain>
    </source>
</reference>
<feature type="domain" description="Cytochrome c-type biogenesis protein CcmF C-terminal" evidence="5">
    <location>
        <begin position="321"/>
        <end position="505"/>
    </location>
</feature>
<dbReference type="PANTHER" id="PTHR43653:SF1">
    <property type="entry name" value="CYTOCHROME C-TYPE BIOGENESIS PROTEIN CCMF"/>
    <property type="match status" value="1"/>
</dbReference>
<protein>
    <submittedName>
        <fullName evidence="6">Putative cytochrome c-type biogenesis protein CcmF</fullName>
    </submittedName>
</protein>
<feature type="transmembrane region" description="Helical" evidence="3">
    <location>
        <begin position="30"/>
        <end position="51"/>
    </location>
</feature>
<dbReference type="InterPro" id="IPR002541">
    <property type="entry name" value="Cyt_c_assembly"/>
</dbReference>
<feature type="transmembrane region" description="Helical" evidence="3">
    <location>
        <begin position="151"/>
        <end position="173"/>
    </location>
</feature>
<dbReference type="AlphaFoldDB" id="C4V0I9"/>
<feature type="transmembrane region" description="Helical" evidence="3">
    <location>
        <begin position="194"/>
        <end position="213"/>
    </location>
</feature>
<dbReference type="GO" id="GO:0015232">
    <property type="term" value="F:heme transmembrane transporter activity"/>
    <property type="evidence" value="ECO:0007669"/>
    <property type="project" value="InterPro"/>
</dbReference>
<feature type="transmembrane region" description="Helical" evidence="3">
    <location>
        <begin position="114"/>
        <end position="131"/>
    </location>
</feature>
<feature type="transmembrane region" description="Helical" evidence="3">
    <location>
        <begin position="335"/>
        <end position="354"/>
    </location>
</feature>
<dbReference type="GO" id="GO:0020037">
    <property type="term" value="F:heme binding"/>
    <property type="evidence" value="ECO:0007669"/>
    <property type="project" value="InterPro"/>
</dbReference>
<proteinExistence type="inferred from homology"/>
<comment type="similarity">
    <text evidence="1">Belongs to the CcmF/CycK/Ccl1/NrfE/CcsA family.</text>
</comment>
<dbReference type="PRINTS" id="PR01410">
    <property type="entry name" value="CCBIOGENESIS"/>
</dbReference>
<dbReference type="OrthoDB" id="9761451at2"/>
<feature type="transmembrane region" description="Helical" evidence="3">
    <location>
        <begin position="295"/>
        <end position="315"/>
    </location>
</feature>
<gene>
    <name evidence="6" type="ORF">HMPREF0908_0033</name>
</gene>
<name>C4V0I9_9FIRM</name>
<keyword evidence="7" id="KW-1185">Reference proteome</keyword>
<feature type="transmembrane region" description="Helical" evidence="3">
    <location>
        <begin position="256"/>
        <end position="275"/>
    </location>
</feature>
<keyword evidence="3" id="KW-0472">Membrane</keyword>
<comment type="caution">
    <text evidence="6">The sequence shown here is derived from an EMBL/GenBank/DDBJ whole genome shotgun (WGS) entry which is preliminary data.</text>
</comment>
<dbReference type="Pfam" id="PF16327">
    <property type="entry name" value="CcmF_C"/>
    <property type="match status" value="1"/>
</dbReference>
<evidence type="ECO:0000259" key="4">
    <source>
        <dbReference type="Pfam" id="PF01578"/>
    </source>
</evidence>
<feature type="domain" description="Cytochrome c assembly protein" evidence="4">
    <location>
        <begin position="83"/>
        <end position="279"/>
    </location>
</feature>
<dbReference type="EMBL" id="ACLA01000001">
    <property type="protein sequence ID" value="EEQ49661.1"/>
    <property type="molecule type" value="Genomic_DNA"/>
</dbReference>
<dbReference type="HOGENOM" id="CLU_015041_3_0_9"/>
<dbReference type="PANTHER" id="PTHR43653">
    <property type="entry name" value="CYTOCHROME C ASSEMBLY PROTEIN-RELATED"/>
    <property type="match status" value="1"/>
</dbReference>
<evidence type="ECO:0000313" key="6">
    <source>
        <dbReference type="EMBL" id="EEQ49661.1"/>
    </source>
</evidence>
<feature type="transmembrane region" description="Helical" evidence="3">
    <location>
        <begin position="455"/>
        <end position="473"/>
    </location>
</feature>
<accession>C4V0I9</accession>
<dbReference type="RefSeq" id="WP_006691274.1">
    <property type="nucleotide sequence ID" value="NZ_GG694010.1"/>
</dbReference>
<feature type="transmembrane region" description="Helical" evidence="3">
    <location>
        <begin position="233"/>
        <end position="249"/>
    </location>
</feature>
<dbReference type="Pfam" id="PF01578">
    <property type="entry name" value="Cytochrom_C_asm"/>
    <property type="match status" value="1"/>
</dbReference>
<feature type="transmembrane region" description="Helical" evidence="3">
    <location>
        <begin position="86"/>
        <end position="102"/>
    </location>
</feature>
<organism evidence="6 7">
    <name type="scientific">Selenomonas flueggei ATCC 43531</name>
    <dbReference type="NCBI Taxonomy" id="638302"/>
    <lineage>
        <taxon>Bacteria</taxon>
        <taxon>Bacillati</taxon>
        <taxon>Bacillota</taxon>
        <taxon>Negativicutes</taxon>
        <taxon>Selenomonadales</taxon>
        <taxon>Selenomonadaceae</taxon>
        <taxon>Selenomonas</taxon>
    </lineage>
</organism>
<feature type="transmembrane region" description="Helical" evidence="3">
    <location>
        <begin position="674"/>
        <end position="693"/>
    </location>
</feature>
<dbReference type="GO" id="GO:0016020">
    <property type="term" value="C:membrane"/>
    <property type="evidence" value="ECO:0007669"/>
    <property type="project" value="InterPro"/>
</dbReference>
<dbReference type="GO" id="GO:0017004">
    <property type="term" value="P:cytochrome complex assembly"/>
    <property type="evidence" value="ECO:0007669"/>
    <property type="project" value="UniProtKB-KW"/>
</dbReference>
<keyword evidence="3" id="KW-1133">Transmembrane helix</keyword>
<feature type="transmembrane region" description="Helical" evidence="3">
    <location>
        <begin position="374"/>
        <end position="395"/>
    </location>
</feature>
<dbReference type="InterPro" id="IPR003567">
    <property type="entry name" value="Cyt_c_biogenesis"/>
</dbReference>
<evidence type="ECO:0000313" key="7">
    <source>
        <dbReference type="Proteomes" id="UP000005309"/>
    </source>
</evidence>
<evidence type="ECO:0000259" key="5">
    <source>
        <dbReference type="Pfam" id="PF16327"/>
    </source>
</evidence>
<evidence type="ECO:0000256" key="2">
    <source>
        <dbReference type="ARBA" id="ARBA00022748"/>
    </source>
</evidence>
<dbReference type="InterPro" id="IPR032523">
    <property type="entry name" value="CcmF_C"/>
</dbReference>
<keyword evidence="2" id="KW-0201">Cytochrome c-type biogenesis</keyword>
<sequence length="713" mass="76619">MIGTVLLGFVLLFALSAVFFDAKGSDCGSRISAILAGLAAVGASAVLFAVILSNDFSYSYVASYSSIDLPLIYKISAFWAGQQGSFLLWLLIHALVGTYMVCTNRLTATGRIIYHLLTAMLVILVFIKSPFTPAEHIMPDGYGMNPLLQDPWMAVHPPIIFIGYALLAVPFVYSLESMMRSPADGNFLAPMRRWTLIAWSFLGAGIFIGGYWAYKVLGWGGYWGWDPVENSSLVPWLLSCILLHLIAVARTRRGAFYLVHLAAVFSYAFVLYGTFLTRSGILGDFSVHSFAGSDIGFYIALANGIILLFGLIVLVRQMDRLPQGAVYSEHRSRSFLILLGMLLLVFITVLVFFGMSMPLISGLMGESAAVDTSYYVRTTLPIAIVLALLMGLGSLMSWNGTMGKRPYWIFALTVLGGVAAGAVGVTDIPSVLLASFALFAAAAAAETYRRHQIGVGGLLAHVGTGMALLAFILSGSGSQTTSVDLTPDVPQEVYGHTVVYRGQDFAENGKEKSYRYEVDGTPTEAVTKLRGSGEDAAREPAIARSLAGDIYIAPTPTTAEHDEMILRRGRTVMGINDYAYRYEGVSFEPQGGGKTLVTAQIELTDGEAVDTVEPTILATDTGGTSRPIDVMDGKFRIRLTGVSADERDIRLEILPSLAEEMAMPVTASISTKPGISLLWLACVLVTIGGLVAARQTVSPAKGGDAEDPLGKKS</sequence>
<feature type="transmembrane region" description="Helical" evidence="3">
    <location>
        <begin position="407"/>
        <end position="425"/>
    </location>
</feature>